<dbReference type="HOGENOM" id="CLU_3376220_0_0_11"/>
<evidence type="ECO:0000313" key="2">
    <source>
        <dbReference type="EMBL" id="EPJ42057.1"/>
    </source>
</evidence>
<accession>S4N3B2</accession>
<organism evidence="2 3">
    <name type="scientific">Streptomyces afghaniensis 772</name>
    <dbReference type="NCBI Taxonomy" id="1283301"/>
    <lineage>
        <taxon>Bacteria</taxon>
        <taxon>Bacillati</taxon>
        <taxon>Actinomycetota</taxon>
        <taxon>Actinomycetes</taxon>
        <taxon>Kitasatosporales</taxon>
        <taxon>Streptomycetaceae</taxon>
        <taxon>Streptomyces</taxon>
    </lineage>
</organism>
<proteinExistence type="predicted"/>
<dbReference type="AlphaFoldDB" id="S4N3B2"/>
<gene>
    <name evidence="2" type="ORF">STAFG_0869</name>
</gene>
<evidence type="ECO:0000256" key="1">
    <source>
        <dbReference type="SAM" id="MobiDB-lite"/>
    </source>
</evidence>
<keyword evidence="3" id="KW-1185">Reference proteome</keyword>
<dbReference type="EMBL" id="AOPY01001283">
    <property type="protein sequence ID" value="EPJ42057.1"/>
    <property type="molecule type" value="Genomic_DNA"/>
</dbReference>
<sequence length="34" mass="3548">MWGRQTVDACPPHGRGIPHSVTSASHPVRQAPGG</sequence>
<feature type="region of interest" description="Disordered" evidence="1">
    <location>
        <begin position="1"/>
        <end position="34"/>
    </location>
</feature>
<dbReference type="Proteomes" id="UP000015001">
    <property type="component" value="Unassembled WGS sequence"/>
</dbReference>
<protein>
    <submittedName>
        <fullName evidence="2">Uncharacterized protein</fullName>
    </submittedName>
</protein>
<name>S4N3B2_9ACTN</name>
<reference evidence="2 3" key="1">
    <citation type="submission" date="2013-02" db="EMBL/GenBank/DDBJ databases">
        <title>Draft Genome Sequence of Streptomyces afghaniensis, Which Produces Compounds of the Julimycin B-Complex.</title>
        <authorList>
            <person name="Gruening B.A."/>
            <person name="Praeg A."/>
            <person name="Erxleben A."/>
            <person name="Guenther S."/>
            <person name="Fiedler H.-P."/>
            <person name="Goodfellow M."/>
            <person name="Mueller M."/>
        </authorList>
    </citation>
    <scope>NUCLEOTIDE SEQUENCE [LARGE SCALE GENOMIC DNA]</scope>
    <source>
        <strain evidence="2 3">772</strain>
    </source>
</reference>
<evidence type="ECO:0000313" key="3">
    <source>
        <dbReference type="Proteomes" id="UP000015001"/>
    </source>
</evidence>
<comment type="caution">
    <text evidence="2">The sequence shown here is derived from an EMBL/GenBank/DDBJ whole genome shotgun (WGS) entry which is preliminary data.</text>
</comment>